<accession>A0A895YRJ8</accession>
<organism evidence="1 2">
    <name type="scientific">Natronosporangium hydrolyticum</name>
    <dbReference type="NCBI Taxonomy" id="2811111"/>
    <lineage>
        <taxon>Bacteria</taxon>
        <taxon>Bacillati</taxon>
        <taxon>Actinomycetota</taxon>
        <taxon>Actinomycetes</taxon>
        <taxon>Micromonosporales</taxon>
        <taxon>Micromonosporaceae</taxon>
        <taxon>Natronosporangium</taxon>
    </lineage>
</organism>
<dbReference type="KEGG" id="nhy:JQS43_10925"/>
<protein>
    <submittedName>
        <fullName evidence="1">Uncharacterized protein</fullName>
    </submittedName>
</protein>
<dbReference type="AlphaFoldDB" id="A0A895YRJ8"/>
<name>A0A895YRJ8_9ACTN</name>
<dbReference type="RefSeq" id="WP_239678975.1">
    <property type="nucleotide sequence ID" value="NZ_CP070499.1"/>
</dbReference>
<sequence>MDSLPEHLFFYLTFTYAPTGGQDFFQVNTVVDGEEGGFIHHLQTGELTGSALLLRQYAVGPATDLVVNTEGTWTIQT</sequence>
<dbReference type="EMBL" id="CP070499">
    <property type="protein sequence ID" value="QSB16740.1"/>
    <property type="molecule type" value="Genomic_DNA"/>
</dbReference>
<dbReference type="Proteomes" id="UP000662857">
    <property type="component" value="Chromosome"/>
</dbReference>
<evidence type="ECO:0000313" key="1">
    <source>
        <dbReference type="EMBL" id="QSB16740.1"/>
    </source>
</evidence>
<proteinExistence type="predicted"/>
<reference evidence="1" key="1">
    <citation type="submission" date="2021-02" db="EMBL/GenBank/DDBJ databases">
        <title>Natrosporangium hydrolyticum gen. nov., sp. nov, a haloalkaliphilic actinobacterium from a soda solonchak soil.</title>
        <authorList>
            <person name="Sorokin D.Y."/>
            <person name="Khijniak T.V."/>
            <person name="Zakharycheva A.P."/>
            <person name="Boueva O.V."/>
            <person name="Ariskina E.V."/>
            <person name="Hahnke R.L."/>
            <person name="Bunk B."/>
            <person name="Sproer C."/>
            <person name="Schumann P."/>
            <person name="Evtushenko L.I."/>
            <person name="Kublanov I.V."/>
        </authorList>
    </citation>
    <scope>NUCLEOTIDE SEQUENCE</scope>
    <source>
        <strain evidence="1">DSM 106523</strain>
    </source>
</reference>
<keyword evidence="2" id="KW-1185">Reference proteome</keyword>
<evidence type="ECO:0000313" key="2">
    <source>
        <dbReference type="Proteomes" id="UP000662857"/>
    </source>
</evidence>
<gene>
    <name evidence="1" type="ORF">JQS43_10925</name>
</gene>